<name>A0AAV9GZ08_9PEZI</name>
<feature type="region of interest" description="Disordered" evidence="1">
    <location>
        <begin position="119"/>
        <end position="151"/>
    </location>
</feature>
<keyword evidence="3" id="KW-1185">Reference proteome</keyword>
<evidence type="ECO:0000313" key="3">
    <source>
        <dbReference type="Proteomes" id="UP001321760"/>
    </source>
</evidence>
<protein>
    <recommendedName>
        <fullName evidence="4">MICOS complex subunit mic19</fullName>
    </recommendedName>
</protein>
<dbReference type="EMBL" id="MU865922">
    <property type="protein sequence ID" value="KAK4452925.1"/>
    <property type="molecule type" value="Genomic_DNA"/>
</dbReference>
<accession>A0AAV9GZ08</accession>
<evidence type="ECO:0000313" key="2">
    <source>
        <dbReference type="EMBL" id="KAK4452925.1"/>
    </source>
</evidence>
<evidence type="ECO:0008006" key="4">
    <source>
        <dbReference type="Google" id="ProtNLM"/>
    </source>
</evidence>
<evidence type="ECO:0000256" key="1">
    <source>
        <dbReference type="SAM" id="MobiDB-lite"/>
    </source>
</evidence>
<reference evidence="2" key="2">
    <citation type="submission" date="2023-05" db="EMBL/GenBank/DDBJ databases">
        <authorList>
            <consortium name="Lawrence Berkeley National Laboratory"/>
            <person name="Steindorff A."/>
            <person name="Hensen N."/>
            <person name="Bonometti L."/>
            <person name="Westerberg I."/>
            <person name="Brannstrom I.O."/>
            <person name="Guillou S."/>
            <person name="Cros-Aarteil S."/>
            <person name="Calhoun S."/>
            <person name="Haridas S."/>
            <person name="Kuo A."/>
            <person name="Mondo S."/>
            <person name="Pangilinan J."/>
            <person name="Riley R."/>
            <person name="Labutti K."/>
            <person name="Andreopoulos B."/>
            <person name="Lipzen A."/>
            <person name="Chen C."/>
            <person name="Yanf M."/>
            <person name="Daum C."/>
            <person name="Ng V."/>
            <person name="Clum A."/>
            <person name="Ohm R."/>
            <person name="Martin F."/>
            <person name="Silar P."/>
            <person name="Natvig D."/>
            <person name="Lalanne C."/>
            <person name="Gautier V."/>
            <person name="Ament-Velasquez S.L."/>
            <person name="Kruys A."/>
            <person name="Hutchinson M.I."/>
            <person name="Powell A.J."/>
            <person name="Barry K."/>
            <person name="Miller A.N."/>
            <person name="Grigoriev I.V."/>
            <person name="Debuchy R."/>
            <person name="Gladieux P."/>
            <person name="Thoren M.H."/>
            <person name="Johannesson H."/>
        </authorList>
    </citation>
    <scope>NUCLEOTIDE SEQUENCE</scope>
    <source>
        <strain evidence="2">PSN243</strain>
    </source>
</reference>
<dbReference type="Proteomes" id="UP001321760">
    <property type="component" value="Unassembled WGS sequence"/>
</dbReference>
<feature type="compositionally biased region" description="Low complexity" evidence="1">
    <location>
        <begin position="53"/>
        <end position="63"/>
    </location>
</feature>
<feature type="compositionally biased region" description="Polar residues" evidence="1">
    <location>
        <begin position="64"/>
        <end position="93"/>
    </location>
</feature>
<feature type="compositionally biased region" description="Polar residues" evidence="1">
    <location>
        <begin position="127"/>
        <end position="138"/>
    </location>
</feature>
<dbReference type="Pfam" id="PF07956">
    <property type="entry name" value="DUF1690"/>
    <property type="match status" value="1"/>
</dbReference>
<sequence length="217" mass="24128">MYSVYTVPSPLPGIFHFSKCAAAIEGRWIERNTNAGASNPRITAAQLTRATMGSSSSKPSGSSAPQVWNSSTSVSHDLSSALQSSPESDTSRQQAIELEIQTRVAAELKRLRDEEAAALKEAQQKLSEQSSSDSTQPGKESKVTRQSVSKEVEALRAKLQERRKVRELPEGVETARNEVVRCLRENDRRPLDCWKEVEAFKEEVRRLEKGWVDKVVS</sequence>
<gene>
    <name evidence="2" type="ORF">QBC34DRAFT_397385</name>
</gene>
<dbReference type="InterPro" id="IPR012471">
    <property type="entry name" value="DUF1690"/>
</dbReference>
<organism evidence="2 3">
    <name type="scientific">Podospora aff. communis PSN243</name>
    <dbReference type="NCBI Taxonomy" id="3040156"/>
    <lineage>
        <taxon>Eukaryota</taxon>
        <taxon>Fungi</taxon>
        <taxon>Dikarya</taxon>
        <taxon>Ascomycota</taxon>
        <taxon>Pezizomycotina</taxon>
        <taxon>Sordariomycetes</taxon>
        <taxon>Sordariomycetidae</taxon>
        <taxon>Sordariales</taxon>
        <taxon>Podosporaceae</taxon>
        <taxon>Podospora</taxon>
    </lineage>
</organism>
<comment type="caution">
    <text evidence="2">The sequence shown here is derived from an EMBL/GenBank/DDBJ whole genome shotgun (WGS) entry which is preliminary data.</text>
</comment>
<dbReference type="AlphaFoldDB" id="A0AAV9GZ08"/>
<feature type="region of interest" description="Disordered" evidence="1">
    <location>
        <begin position="48"/>
        <end position="93"/>
    </location>
</feature>
<feature type="compositionally biased region" description="Basic and acidic residues" evidence="1">
    <location>
        <begin position="139"/>
        <end position="151"/>
    </location>
</feature>
<reference evidence="2" key="1">
    <citation type="journal article" date="2023" name="Mol. Phylogenet. Evol.">
        <title>Genome-scale phylogeny and comparative genomics of the fungal order Sordariales.</title>
        <authorList>
            <person name="Hensen N."/>
            <person name="Bonometti L."/>
            <person name="Westerberg I."/>
            <person name="Brannstrom I.O."/>
            <person name="Guillou S."/>
            <person name="Cros-Aarteil S."/>
            <person name="Calhoun S."/>
            <person name="Haridas S."/>
            <person name="Kuo A."/>
            <person name="Mondo S."/>
            <person name="Pangilinan J."/>
            <person name="Riley R."/>
            <person name="LaButti K."/>
            <person name="Andreopoulos B."/>
            <person name="Lipzen A."/>
            <person name="Chen C."/>
            <person name="Yan M."/>
            <person name="Daum C."/>
            <person name="Ng V."/>
            <person name="Clum A."/>
            <person name="Steindorff A."/>
            <person name="Ohm R.A."/>
            <person name="Martin F."/>
            <person name="Silar P."/>
            <person name="Natvig D.O."/>
            <person name="Lalanne C."/>
            <person name="Gautier V."/>
            <person name="Ament-Velasquez S.L."/>
            <person name="Kruys A."/>
            <person name="Hutchinson M.I."/>
            <person name="Powell A.J."/>
            <person name="Barry K."/>
            <person name="Miller A.N."/>
            <person name="Grigoriev I.V."/>
            <person name="Debuchy R."/>
            <person name="Gladieux P."/>
            <person name="Hiltunen Thoren M."/>
            <person name="Johannesson H."/>
        </authorList>
    </citation>
    <scope>NUCLEOTIDE SEQUENCE</scope>
    <source>
        <strain evidence="2">PSN243</strain>
    </source>
</reference>
<proteinExistence type="predicted"/>